<organism evidence="1">
    <name type="scientific">Stenotrophomonas maltophilia</name>
    <name type="common">Pseudomonas maltophilia</name>
    <name type="synonym">Xanthomonas maltophilia</name>
    <dbReference type="NCBI Taxonomy" id="40324"/>
    <lineage>
        <taxon>Bacteria</taxon>
        <taxon>Pseudomonadati</taxon>
        <taxon>Pseudomonadota</taxon>
        <taxon>Gammaproteobacteria</taxon>
        <taxon>Lysobacterales</taxon>
        <taxon>Lysobacteraceae</taxon>
        <taxon>Stenotrophomonas</taxon>
        <taxon>Stenotrophomonas maltophilia group</taxon>
    </lineage>
</organism>
<dbReference type="AlphaFoldDB" id="V5YVC2"/>
<sequence>MARVRMIQDPTTGKEWGTRCDRGTVEVTSGSPGKLKSQLKDFPSPDEALKWAIKQEWSRLKKGFVLVNPAAAAGEPCMHRYIGGGYTGALMIAGCNGKLATNQHQDEDTHGAATDMLLLIGEDTEIIHGWRSSKTDLAWSALPTDDRTGFLIRFDSGIYLWTSDGSPPQRISDATVLSSPFLTSSNGHAAWHDGEQVTVMRLDDGRHIMQLVRSPAMVGGHSEQMMGTLSADATMLACCANPGEIEYIDVAQAKTVRRHQGDFEMITKMAWSADGCWLLALEQYGRWRLLCLDTATGESRHGWPEFTDMTRTDFALDSNSRRLAVIHRGHIVLYDFADMREIQRFPVDHLVHTAHIAWTGENNISVRTDYGCLSTYVV</sequence>
<dbReference type="InterPro" id="IPR015943">
    <property type="entry name" value="WD40/YVTN_repeat-like_dom_sf"/>
</dbReference>
<accession>V5YVC2</accession>
<dbReference type="Gene3D" id="2.130.10.10">
    <property type="entry name" value="YVTN repeat-like/Quinoprotein amine dehydrogenase"/>
    <property type="match status" value="1"/>
</dbReference>
<reference evidence="1" key="1">
    <citation type="journal article" date="2014" name="Antimicrob. Agents Chemother.">
        <title>Identification of a Novel 6'-N-Aminoglycoside Acetyltransferase, AAC(6')-Iak, from a Multidrug-Resistant Clinical Isolate of Stenotrophomonas maltophilia.</title>
        <authorList>
            <person name="Tada T."/>
            <person name="Miyoshi-Akiyama T."/>
            <person name="Dahal R.K."/>
            <person name="Mishra S.K."/>
            <person name="Shimada K."/>
            <person name="Ohara H."/>
            <person name="Kirikae T."/>
            <person name="Pokhrel B.M."/>
        </authorList>
    </citation>
    <scope>NUCLEOTIDE SEQUENCE</scope>
    <source>
        <strain evidence="1">IOMTU 250</strain>
    </source>
</reference>
<evidence type="ECO:0008006" key="2">
    <source>
        <dbReference type="Google" id="ProtNLM"/>
    </source>
</evidence>
<name>V5YVC2_STEMA</name>
<dbReference type="SUPFAM" id="SSF69322">
    <property type="entry name" value="Tricorn protease domain 2"/>
    <property type="match status" value="1"/>
</dbReference>
<evidence type="ECO:0000313" key="1">
    <source>
        <dbReference type="EMBL" id="BAO21219.1"/>
    </source>
</evidence>
<dbReference type="EMBL" id="AB894482">
    <property type="protein sequence ID" value="BAO21219.1"/>
    <property type="molecule type" value="Genomic_DNA"/>
</dbReference>
<proteinExistence type="predicted"/>
<protein>
    <recommendedName>
        <fullName evidence="2">WD40 repeat domain-containing protein</fullName>
    </recommendedName>
</protein>